<evidence type="ECO:0000313" key="3">
    <source>
        <dbReference type="EMBL" id="MBL0704005.1"/>
    </source>
</evidence>
<comment type="similarity">
    <text evidence="1 2">Belongs to the phD/YefM antitoxin family.</text>
</comment>
<reference evidence="3 4" key="1">
    <citation type="submission" date="2021-01" db="EMBL/GenBank/DDBJ databases">
        <title>Genome public.</title>
        <authorList>
            <person name="Liu C."/>
            <person name="Sun Q."/>
        </authorList>
    </citation>
    <scope>NUCLEOTIDE SEQUENCE [LARGE SCALE GENOMIC DNA]</scope>
    <source>
        <strain evidence="3 4">JC656</strain>
    </source>
</reference>
<keyword evidence="4" id="KW-1185">Reference proteome</keyword>
<dbReference type="Gene3D" id="1.10.1220.170">
    <property type="match status" value="1"/>
</dbReference>
<dbReference type="RefSeq" id="WP_189695097.1">
    <property type="nucleotide sequence ID" value="NZ_BNCM01000017.1"/>
</dbReference>
<accession>A0ABS1JXS5</accession>
<evidence type="ECO:0000256" key="1">
    <source>
        <dbReference type="ARBA" id="ARBA00009981"/>
    </source>
</evidence>
<name>A0ABS1JXS5_9MICC</name>
<dbReference type="NCBIfam" id="TIGR01552">
    <property type="entry name" value="phd_fam"/>
    <property type="match status" value="1"/>
</dbReference>
<dbReference type="SUPFAM" id="SSF143120">
    <property type="entry name" value="YefM-like"/>
    <property type="match status" value="1"/>
</dbReference>
<dbReference type="EMBL" id="JAERRC010000002">
    <property type="protein sequence ID" value="MBL0704005.1"/>
    <property type="molecule type" value="Genomic_DNA"/>
</dbReference>
<dbReference type="InterPro" id="IPR006442">
    <property type="entry name" value="Antitoxin_Phd/YefM"/>
</dbReference>
<organism evidence="3 4">
    <name type="scientific">Sinomonas cellulolyticus</name>
    <dbReference type="NCBI Taxonomy" id="2801916"/>
    <lineage>
        <taxon>Bacteria</taxon>
        <taxon>Bacillati</taxon>
        <taxon>Actinomycetota</taxon>
        <taxon>Actinomycetes</taxon>
        <taxon>Micrococcales</taxon>
        <taxon>Micrococcaceae</taxon>
        <taxon>Sinomonas</taxon>
    </lineage>
</organism>
<gene>
    <name evidence="3" type="ORF">JJE72_00615</name>
</gene>
<comment type="caution">
    <text evidence="3">The sequence shown here is derived from an EMBL/GenBank/DDBJ whole genome shotgun (WGS) entry which is preliminary data.</text>
</comment>
<dbReference type="InterPro" id="IPR036165">
    <property type="entry name" value="YefM-like_sf"/>
</dbReference>
<dbReference type="Proteomes" id="UP000639051">
    <property type="component" value="Unassembled WGS sequence"/>
</dbReference>
<dbReference type="Gene3D" id="3.40.1620.10">
    <property type="entry name" value="YefM-like domain"/>
    <property type="match status" value="1"/>
</dbReference>
<dbReference type="Pfam" id="PF02604">
    <property type="entry name" value="PhdYeFM_antitox"/>
    <property type="match status" value="1"/>
</dbReference>
<dbReference type="PANTHER" id="PTHR33713:SF10">
    <property type="entry name" value="ANTITOXIN YAFN"/>
    <property type="match status" value="1"/>
</dbReference>
<comment type="function">
    <text evidence="2">Antitoxin component of a type II toxin-antitoxin (TA) system.</text>
</comment>
<evidence type="ECO:0000313" key="4">
    <source>
        <dbReference type="Proteomes" id="UP000639051"/>
    </source>
</evidence>
<dbReference type="InterPro" id="IPR051405">
    <property type="entry name" value="phD/YefM_antitoxin"/>
</dbReference>
<dbReference type="PANTHER" id="PTHR33713">
    <property type="entry name" value="ANTITOXIN YAFN-RELATED"/>
    <property type="match status" value="1"/>
</dbReference>
<sequence length="93" mass="10559">MITTSLSDLKAHLSEYAERAEREHERYTITRNGRPAVVMVGAGEWEEVQETLFWLSQPDWRERLAEAAADAAEGRVHGEPDARALLARLRGQQ</sequence>
<proteinExistence type="inferred from homology"/>
<evidence type="ECO:0000256" key="2">
    <source>
        <dbReference type="RuleBase" id="RU362080"/>
    </source>
</evidence>
<protein>
    <recommendedName>
        <fullName evidence="2">Antitoxin</fullName>
    </recommendedName>
</protein>